<feature type="compositionally biased region" description="Basic and acidic residues" evidence="2">
    <location>
        <begin position="421"/>
        <end position="434"/>
    </location>
</feature>
<protein>
    <recommendedName>
        <fullName evidence="7">Golgi resident protein GCP60</fullName>
    </recommendedName>
</protein>
<dbReference type="Pfam" id="PF00887">
    <property type="entry name" value="ACBP"/>
    <property type="match status" value="1"/>
</dbReference>
<dbReference type="InterPro" id="IPR035984">
    <property type="entry name" value="Acyl-CoA-binding_sf"/>
</dbReference>
<evidence type="ECO:0000259" key="3">
    <source>
        <dbReference type="PROSITE" id="PS50866"/>
    </source>
</evidence>
<dbReference type="InterPro" id="IPR052269">
    <property type="entry name" value="Golgi-PI4KB_interaction"/>
</dbReference>
<evidence type="ECO:0000259" key="4">
    <source>
        <dbReference type="PROSITE" id="PS51228"/>
    </source>
</evidence>
<dbReference type="SUPFAM" id="SSF47027">
    <property type="entry name" value="Acyl-CoA binding protein"/>
    <property type="match status" value="1"/>
</dbReference>
<evidence type="ECO:0000256" key="2">
    <source>
        <dbReference type="SAM" id="MobiDB-lite"/>
    </source>
</evidence>
<dbReference type="Pfam" id="PF13897">
    <property type="entry name" value="GOLD_2"/>
    <property type="match status" value="1"/>
</dbReference>
<dbReference type="InterPro" id="IPR036598">
    <property type="entry name" value="GOLD_dom_sf"/>
</dbReference>
<dbReference type="PANTHER" id="PTHR22973">
    <property type="entry name" value="LD35087P"/>
    <property type="match status" value="1"/>
</dbReference>
<dbReference type="InterPro" id="IPR009038">
    <property type="entry name" value="GOLD_dom"/>
</dbReference>
<feature type="region of interest" description="Disordered" evidence="2">
    <location>
        <begin position="139"/>
        <end position="177"/>
    </location>
</feature>
<feature type="domain" description="ACB" evidence="4">
    <location>
        <begin position="37"/>
        <end position="128"/>
    </location>
</feature>
<keyword evidence="6" id="KW-1185">Reference proteome</keyword>
<keyword evidence="1" id="KW-0007">Acetylation</keyword>
<feature type="domain" description="GOLD" evidence="3">
    <location>
        <begin position="336"/>
        <end position="485"/>
    </location>
</feature>
<gene>
    <name evidence="5" type="ORF">KUTeg_013740</name>
</gene>
<dbReference type="SUPFAM" id="SSF101576">
    <property type="entry name" value="Supernatant protein factor (SPF), C-terminal domain"/>
    <property type="match status" value="1"/>
</dbReference>
<dbReference type="Gene3D" id="2.60.120.680">
    <property type="entry name" value="GOLD domain"/>
    <property type="match status" value="2"/>
</dbReference>
<feature type="region of interest" description="Disordered" evidence="2">
    <location>
        <begin position="1"/>
        <end position="25"/>
    </location>
</feature>
<evidence type="ECO:0000313" key="5">
    <source>
        <dbReference type="EMBL" id="KAJ8308866.1"/>
    </source>
</evidence>
<dbReference type="InterPro" id="IPR014352">
    <property type="entry name" value="FERM/acyl-CoA-bd_prot_sf"/>
</dbReference>
<sequence>MADSDESLGIDVSSLSINENGTQADPDEYHEKWGFNLPDLYKLALKFYKEKSGKAIHLSYKDKLKLVAYTKQVAYGKYRNDVSPDVGFLDVVGSDRRQAWQALGDMSRETAMEEFIKQLDSRCSLFKPFIHAHKAEREEKLKREKEEEEQRRKEQEENERKKMEEEAHRRLEAERQRQLQQEMQIRAALNQQTAVQFRQYAEQQYPGSKQQQEELIQQLQEQHFQQYMQQVYQQQLMHQQQQYQQLNNMAAMTATTATSNSNQNPPPTTTTNQQQKVPDQNVIQQNNQQQMLQQNGPVDPTTTTTQATEVNGQAEDELTPIAAASMWMRKDVKEFKESLRKDKDSVIKIGSGETVTVRVPTHEDGTCLFWEFATDYYDLGFGVYFEWTIAPSNTVSVHVSESSDEDELEEDEAQMAQGGKSDIEKGVKHDDKPPTDEIIPVYRRDCHEEVYCGSHAYPGQGVYLLKFDNSYSLWRSKTLYYRVYYSR</sequence>
<feature type="compositionally biased region" description="Acidic residues" evidence="2">
    <location>
        <begin position="402"/>
        <end position="413"/>
    </location>
</feature>
<evidence type="ECO:0000256" key="1">
    <source>
        <dbReference type="ARBA" id="ARBA00022990"/>
    </source>
</evidence>
<dbReference type="Proteomes" id="UP001217089">
    <property type="component" value="Unassembled WGS sequence"/>
</dbReference>
<dbReference type="Gene3D" id="1.20.80.10">
    <property type="match status" value="1"/>
</dbReference>
<dbReference type="PROSITE" id="PS51228">
    <property type="entry name" value="ACB_2"/>
    <property type="match status" value="1"/>
</dbReference>
<organism evidence="5 6">
    <name type="scientific">Tegillarca granosa</name>
    <name type="common">Malaysian cockle</name>
    <name type="synonym">Anadara granosa</name>
    <dbReference type="NCBI Taxonomy" id="220873"/>
    <lineage>
        <taxon>Eukaryota</taxon>
        <taxon>Metazoa</taxon>
        <taxon>Spiralia</taxon>
        <taxon>Lophotrochozoa</taxon>
        <taxon>Mollusca</taxon>
        <taxon>Bivalvia</taxon>
        <taxon>Autobranchia</taxon>
        <taxon>Pteriomorphia</taxon>
        <taxon>Arcoida</taxon>
        <taxon>Arcoidea</taxon>
        <taxon>Arcidae</taxon>
        <taxon>Tegillarca</taxon>
    </lineage>
</organism>
<accession>A0ABQ9EX15</accession>
<evidence type="ECO:0000313" key="6">
    <source>
        <dbReference type="Proteomes" id="UP001217089"/>
    </source>
</evidence>
<dbReference type="PROSITE" id="PS50866">
    <property type="entry name" value="GOLD"/>
    <property type="match status" value="1"/>
</dbReference>
<name>A0ABQ9EX15_TEGGR</name>
<dbReference type="PANTHER" id="PTHR22973:SF12">
    <property type="entry name" value="LD35087P"/>
    <property type="match status" value="1"/>
</dbReference>
<dbReference type="EMBL" id="JARBDR010000657">
    <property type="protein sequence ID" value="KAJ8308866.1"/>
    <property type="molecule type" value="Genomic_DNA"/>
</dbReference>
<feature type="compositionally biased region" description="Polar residues" evidence="2">
    <location>
        <begin position="13"/>
        <end position="23"/>
    </location>
</feature>
<feature type="region of interest" description="Disordered" evidence="2">
    <location>
        <begin position="400"/>
        <end position="434"/>
    </location>
</feature>
<reference evidence="5 6" key="1">
    <citation type="submission" date="2022-12" db="EMBL/GenBank/DDBJ databases">
        <title>Chromosome-level genome of Tegillarca granosa.</title>
        <authorList>
            <person name="Kim J."/>
        </authorList>
    </citation>
    <scope>NUCLEOTIDE SEQUENCE [LARGE SCALE GENOMIC DNA]</scope>
    <source>
        <strain evidence="5">Teg-2019</strain>
        <tissue evidence="5">Adductor muscle</tissue>
    </source>
</reference>
<proteinExistence type="predicted"/>
<dbReference type="InterPro" id="IPR000582">
    <property type="entry name" value="Acyl-CoA-binding_protein"/>
</dbReference>
<evidence type="ECO:0008006" key="7">
    <source>
        <dbReference type="Google" id="ProtNLM"/>
    </source>
</evidence>
<comment type="caution">
    <text evidence="5">The sequence shown here is derived from an EMBL/GenBank/DDBJ whole genome shotgun (WGS) entry which is preliminary data.</text>
</comment>
<feature type="region of interest" description="Disordered" evidence="2">
    <location>
        <begin position="256"/>
        <end position="276"/>
    </location>
</feature>